<proteinExistence type="predicted"/>
<feature type="coiled-coil region" evidence="1">
    <location>
        <begin position="72"/>
        <end position="99"/>
    </location>
</feature>
<dbReference type="AlphaFoldDB" id="A0A2M7GAN1"/>
<evidence type="ECO:0000256" key="1">
    <source>
        <dbReference type="SAM" id="Coils"/>
    </source>
</evidence>
<reference evidence="2 3" key="1">
    <citation type="submission" date="2017-09" db="EMBL/GenBank/DDBJ databases">
        <title>Depth-based differentiation of microbial function through sediment-hosted aquifers and enrichment of novel symbionts in the deep terrestrial subsurface.</title>
        <authorList>
            <person name="Probst A.J."/>
            <person name="Ladd B."/>
            <person name="Jarett J.K."/>
            <person name="Geller-Mcgrath D.E."/>
            <person name="Sieber C.M."/>
            <person name="Emerson J.B."/>
            <person name="Anantharaman K."/>
            <person name="Thomas B.C."/>
            <person name="Malmstrom R."/>
            <person name="Stieglmeier M."/>
            <person name="Klingl A."/>
            <person name="Woyke T."/>
            <person name="Ryan C.M."/>
            <person name="Banfield J.F."/>
        </authorList>
    </citation>
    <scope>NUCLEOTIDE SEQUENCE [LARGE SCALE GENOMIC DNA]</scope>
    <source>
        <strain evidence="2">CG17_big_fil_post_rev_8_21_14_2_50_48_46</strain>
    </source>
</reference>
<protein>
    <submittedName>
        <fullName evidence="2">Uncharacterized protein</fullName>
    </submittedName>
</protein>
<keyword evidence="1" id="KW-0175">Coiled coil</keyword>
<evidence type="ECO:0000313" key="3">
    <source>
        <dbReference type="Proteomes" id="UP000231019"/>
    </source>
</evidence>
<accession>A0A2M7GAN1</accession>
<dbReference type="Proteomes" id="UP000231019">
    <property type="component" value="Unassembled WGS sequence"/>
</dbReference>
<sequence length="160" mass="19383">MHTVQHSYRDDFCEDEAPHSKTGVLEHERMPWEHENPSAEDLEFRLHETEERILMGQALIAAYREAHQGADNLRYLRQMQKLRREQARLLQALEEARKQPLDFQAGLKKRAQTAFQQLVEMTLRREFDTPRYFEQEEIVRRYLREYEEGFEWIDSYALQL</sequence>
<gene>
    <name evidence="2" type="ORF">COW36_02015</name>
</gene>
<comment type="caution">
    <text evidence="2">The sequence shown here is derived from an EMBL/GenBank/DDBJ whole genome shotgun (WGS) entry which is preliminary data.</text>
</comment>
<dbReference type="EMBL" id="PFFQ01000005">
    <property type="protein sequence ID" value="PIW19210.1"/>
    <property type="molecule type" value="Genomic_DNA"/>
</dbReference>
<name>A0A2M7GAN1_9BACT</name>
<evidence type="ECO:0000313" key="2">
    <source>
        <dbReference type="EMBL" id="PIW19210.1"/>
    </source>
</evidence>
<organism evidence="2 3">
    <name type="scientific">bacterium (Candidatus Blackallbacteria) CG17_big_fil_post_rev_8_21_14_2_50_48_46</name>
    <dbReference type="NCBI Taxonomy" id="2014261"/>
    <lineage>
        <taxon>Bacteria</taxon>
        <taxon>Candidatus Blackallbacteria</taxon>
    </lineage>
</organism>